<dbReference type="GO" id="GO:0005524">
    <property type="term" value="F:ATP binding"/>
    <property type="evidence" value="ECO:0007669"/>
    <property type="project" value="UniProtKB-KW"/>
</dbReference>
<dbReference type="GO" id="GO:0005829">
    <property type="term" value="C:cytosol"/>
    <property type="evidence" value="ECO:0007669"/>
    <property type="project" value="TreeGrafter"/>
</dbReference>
<comment type="caution">
    <text evidence="10">The sequence shown here is derived from an EMBL/GenBank/DDBJ whole genome shotgun (WGS) entry which is preliminary data.</text>
</comment>
<evidence type="ECO:0000256" key="1">
    <source>
        <dbReference type="ARBA" id="ARBA00005594"/>
    </source>
</evidence>
<feature type="non-terminal residue" evidence="10">
    <location>
        <position position="1"/>
    </location>
</feature>
<evidence type="ECO:0000256" key="5">
    <source>
        <dbReference type="ARBA" id="ARBA00022840"/>
    </source>
</evidence>
<protein>
    <recommendedName>
        <fullName evidence="2">leucine--tRNA ligase</fullName>
        <ecNumber evidence="2">6.1.1.4</ecNumber>
    </recommendedName>
</protein>
<dbReference type="Pfam" id="PF00133">
    <property type="entry name" value="tRNA-synt_1"/>
    <property type="match status" value="1"/>
</dbReference>
<evidence type="ECO:0000256" key="4">
    <source>
        <dbReference type="ARBA" id="ARBA00022741"/>
    </source>
</evidence>
<dbReference type="InterPro" id="IPR025709">
    <property type="entry name" value="Leu_tRNA-synth_edit"/>
</dbReference>
<keyword evidence="4" id="KW-0547">Nucleotide-binding</keyword>
<evidence type="ECO:0000313" key="10">
    <source>
        <dbReference type="EMBL" id="GAI06163.1"/>
    </source>
</evidence>
<dbReference type="GO" id="GO:0004823">
    <property type="term" value="F:leucine-tRNA ligase activity"/>
    <property type="evidence" value="ECO:0007669"/>
    <property type="project" value="UniProtKB-EC"/>
</dbReference>
<dbReference type="SUPFAM" id="SSF52374">
    <property type="entry name" value="Nucleotidylyl transferase"/>
    <property type="match status" value="1"/>
</dbReference>
<feature type="domain" description="Aminoacyl-tRNA synthetase class Ia" evidence="8">
    <location>
        <begin position="103"/>
        <end position="186"/>
    </location>
</feature>
<dbReference type="PANTHER" id="PTHR43740">
    <property type="entry name" value="LEUCYL-TRNA SYNTHETASE"/>
    <property type="match status" value="1"/>
</dbReference>
<evidence type="ECO:0000256" key="7">
    <source>
        <dbReference type="ARBA" id="ARBA00023146"/>
    </source>
</evidence>
<feature type="domain" description="Leucyl-tRNA synthetase editing" evidence="9">
    <location>
        <begin position="1"/>
        <end position="90"/>
    </location>
</feature>
<evidence type="ECO:0000259" key="9">
    <source>
        <dbReference type="Pfam" id="PF13603"/>
    </source>
</evidence>
<keyword evidence="7" id="KW-0030">Aminoacyl-tRNA synthetase</keyword>
<reference evidence="10" key="1">
    <citation type="journal article" date="2014" name="Front. Microbiol.">
        <title>High frequency of phylogenetically diverse reductive dehalogenase-homologous genes in deep subseafloor sedimentary metagenomes.</title>
        <authorList>
            <person name="Kawai M."/>
            <person name="Futagami T."/>
            <person name="Toyoda A."/>
            <person name="Takaki Y."/>
            <person name="Nishi S."/>
            <person name="Hori S."/>
            <person name="Arai W."/>
            <person name="Tsubouchi T."/>
            <person name="Morono Y."/>
            <person name="Uchiyama I."/>
            <person name="Ito T."/>
            <person name="Fujiyama A."/>
            <person name="Inagaki F."/>
            <person name="Takami H."/>
        </authorList>
    </citation>
    <scope>NUCLEOTIDE SEQUENCE</scope>
    <source>
        <strain evidence="10">Expedition CK06-06</strain>
    </source>
</reference>
<gene>
    <name evidence="10" type="ORF">S06H3_21490</name>
</gene>
<evidence type="ECO:0000259" key="8">
    <source>
        <dbReference type="Pfam" id="PF00133"/>
    </source>
</evidence>
<comment type="similarity">
    <text evidence="1">Belongs to the class-I aminoacyl-tRNA synthetase family.</text>
</comment>
<dbReference type="InterPro" id="IPR014729">
    <property type="entry name" value="Rossmann-like_a/b/a_fold"/>
</dbReference>
<keyword evidence="6" id="KW-0648">Protein biosynthesis</keyword>
<sequence length="194" mass="22106">EKVPIYIGNFIIYEYGAGAVMAVPAHDQRDFEFAKEYNITIRVVIQPPDYELNEDKMTRAYMADGILVNSEEFDGMDNRTAINAITKKLEKIGMGKATVNYKLRDWLISRQRYWGCPIPIIYCDDCGVVPVPYENLPLELPKDVKFTGKGNPLETSESFINCQCPKCGKPGRRETDTMDTFVDSSRYFLEICSS</sequence>
<dbReference type="GO" id="GO:0006429">
    <property type="term" value="P:leucyl-tRNA aminoacylation"/>
    <property type="evidence" value="ECO:0007669"/>
    <property type="project" value="InterPro"/>
</dbReference>
<dbReference type="EMBL" id="BARV01011296">
    <property type="protein sequence ID" value="GAI06163.1"/>
    <property type="molecule type" value="Genomic_DNA"/>
</dbReference>
<dbReference type="PANTHER" id="PTHR43740:SF2">
    <property type="entry name" value="LEUCINE--TRNA LIGASE, MITOCHONDRIAL"/>
    <property type="match status" value="1"/>
</dbReference>
<keyword evidence="5" id="KW-0067">ATP-binding</keyword>
<name>X1KHJ7_9ZZZZ</name>
<proteinExistence type="inferred from homology"/>
<organism evidence="10">
    <name type="scientific">marine sediment metagenome</name>
    <dbReference type="NCBI Taxonomy" id="412755"/>
    <lineage>
        <taxon>unclassified sequences</taxon>
        <taxon>metagenomes</taxon>
        <taxon>ecological metagenomes</taxon>
    </lineage>
</organism>
<evidence type="ECO:0000256" key="2">
    <source>
        <dbReference type="ARBA" id="ARBA00013164"/>
    </source>
</evidence>
<dbReference type="InterPro" id="IPR002300">
    <property type="entry name" value="aa-tRNA-synth_Ia"/>
</dbReference>
<accession>X1KHJ7</accession>
<evidence type="ECO:0000256" key="3">
    <source>
        <dbReference type="ARBA" id="ARBA00022598"/>
    </source>
</evidence>
<dbReference type="SUPFAM" id="SSF50677">
    <property type="entry name" value="ValRS/IleRS/LeuRS editing domain"/>
    <property type="match status" value="1"/>
</dbReference>
<keyword evidence="3" id="KW-0436">Ligase</keyword>
<dbReference type="Pfam" id="PF13603">
    <property type="entry name" value="tRNA-synt_1_2"/>
    <property type="match status" value="1"/>
</dbReference>
<dbReference type="Gene3D" id="3.40.50.620">
    <property type="entry name" value="HUPs"/>
    <property type="match status" value="1"/>
</dbReference>
<dbReference type="GO" id="GO:0002161">
    <property type="term" value="F:aminoacyl-tRNA deacylase activity"/>
    <property type="evidence" value="ECO:0007669"/>
    <property type="project" value="InterPro"/>
</dbReference>
<dbReference type="InterPro" id="IPR009008">
    <property type="entry name" value="Val/Leu/Ile-tRNA-synth_edit"/>
</dbReference>
<dbReference type="InterPro" id="IPR002302">
    <property type="entry name" value="Leu-tRNA-ligase"/>
</dbReference>
<dbReference type="AlphaFoldDB" id="X1KHJ7"/>
<dbReference type="EC" id="6.1.1.4" evidence="2"/>
<evidence type="ECO:0000256" key="6">
    <source>
        <dbReference type="ARBA" id="ARBA00022917"/>
    </source>
</evidence>